<dbReference type="EMBL" id="CP151511">
    <property type="protein sequence ID" value="WZN65106.1"/>
    <property type="molecule type" value="Genomic_DNA"/>
</dbReference>
<dbReference type="Gene3D" id="1.25.40.20">
    <property type="entry name" value="Ankyrin repeat-containing domain"/>
    <property type="match status" value="2"/>
</dbReference>
<organism evidence="9 10">
    <name type="scientific">Chloropicon roscoffensis</name>
    <dbReference type="NCBI Taxonomy" id="1461544"/>
    <lineage>
        <taxon>Eukaryota</taxon>
        <taxon>Viridiplantae</taxon>
        <taxon>Chlorophyta</taxon>
        <taxon>Chloropicophyceae</taxon>
        <taxon>Chloropicales</taxon>
        <taxon>Chloropicaceae</taxon>
        <taxon>Chloropicon</taxon>
    </lineage>
</organism>
<evidence type="ECO:0000256" key="3">
    <source>
        <dbReference type="ARBA" id="ARBA00022737"/>
    </source>
</evidence>
<dbReference type="InterPro" id="IPR011990">
    <property type="entry name" value="TPR-like_helical_dom_sf"/>
</dbReference>
<dbReference type="SMART" id="SM00028">
    <property type="entry name" value="TPR"/>
    <property type="match status" value="3"/>
</dbReference>
<accession>A0AAX4PGT3</accession>
<dbReference type="InterPro" id="IPR036869">
    <property type="entry name" value="J_dom_sf"/>
</dbReference>
<keyword evidence="3" id="KW-0677">Repeat</keyword>
<comment type="subcellular location">
    <subcellularLocation>
        <location evidence="1">Cytoplasm</location>
    </subcellularLocation>
</comment>
<evidence type="ECO:0000256" key="2">
    <source>
        <dbReference type="ARBA" id="ARBA00022490"/>
    </source>
</evidence>
<dbReference type="PROSITE" id="PS50005">
    <property type="entry name" value="TPR"/>
    <property type="match status" value="1"/>
</dbReference>
<feature type="repeat" description="ANK" evidence="5">
    <location>
        <begin position="381"/>
        <end position="413"/>
    </location>
</feature>
<evidence type="ECO:0000256" key="7">
    <source>
        <dbReference type="SAM" id="MobiDB-lite"/>
    </source>
</evidence>
<dbReference type="AlphaFoldDB" id="A0AAX4PGT3"/>
<dbReference type="Gene3D" id="1.10.287.110">
    <property type="entry name" value="DnaJ domain"/>
    <property type="match status" value="1"/>
</dbReference>
<feature type="region of interest" description="Disordered" evidence="7">
    <location>
        <begin position="181"/>
        <end position="218"/>
    </location>
</feature>
<feature type="compositionally biased region" description="Basic residues" evidence="7">
    <location>
        <begin position="240"/>
        <end position="254"/>
    </location>
</feature>
<evidence type="ECO:0000313" key="10">
    <source>
        <dbReference type="Proteomes" id="UP001472866"/>
    </source>
</evidence>
<evidence type="ECO:0000256" key="1">
    <source>
        <dbReference type="ARBA" id="ARBA00004496"/>
    </source>
</evidence>
<dbReference type="PANTHER" id="PTHR46224:SF6">
    <property type="entry name" value="ANKYRIN REPEAT FAMILY PROTEIN"/>
    <property type="match status" value="1"/>
</dbReference>
<dbReference type="InterPro" id="IPR051616">
    <property type="entry name" value="Cul2-RING_E3_ligase_SR"/>
</dbReference>
<feature type="region of interest" description="Disordered" evidence="7">
    <location>
        <begin position="240"/>
        <end position="265"/>
    </location>
</feature>
<feature type="region of interest" description="Disordered" evidence="7">
    <location>
        <begin position="318"/>
        <end position="340"/>
    </location>
</feature>
<dbReference type="FunFam" id="1.25.40.10:FF:000020">
    <property type="entry name" value="Stress-induced phosphoprotein 1"/>
    <property type="match status" value="1"/>
</dbReference>
<dbReference type="CDD" id="cd06257">
    <property type="entry name" value="DnaJ"/>
    <property type="match status" value="1"/>
</dbReference>
<feature type="repeat" description="TPR" evidence="6">
    <location>
        <begin position="802"/>
        <end position="835"/>
    </location>
</feature>
<evidence type="ECO:0000256" key="5">
    <source>
        <dbReference type="PROSITE-ProRule" id="PRU00023"/>
    </source>
</evidence>
<feature type="repeat" description="ANK" evidence="5">
    <location>
        <begin position="604"/>
        <end position="636"/>
    </location>
</feature>
<dbReference type="PRINTS" id="PR01415">
    <property type="entry name" value="ANKYRIN"/>
</dbReference>
<evidence type="ECO:0000256" key="6">
    <source>
        <dbReference type="PROSITE-ProRule" id="PRU00339"/>
    </source>
</evidence>
<feature type="repeat" description="ANK" evidence="5">
    <location>
        <begin position="414"/>
        <end position="446"/>
    </location>
</feature>
<keyword evidence="4 6" id="KW-0802">TPR repeat</keyword>
<dbReference type="InterPro" id="IPR019734">
    <property type="entry name" value="TPR_rpt"/>
</dbReference>
<dbReference type="SUPFAM" id="SSF48403">
    <property type="entry name" value="Ankyrin repeat"/>
    <property type="match status" value="2"/>
</dbReference>
<dbReference type="InterPro" id="IPR036770">
    <property type="entry name" value="Ankyrin_rpt-contain_sf"/>
</dbReference>
<evidence type="ECO:0000256" key="4">
    <source>
        <dbReference type="ARBA" id="ARBA00022803"/>
    </source>
</evidence>
<dbReference type="GO" id="GO:0005737">
    <property type="term" value="C:cytoplasm"/>
    <property type="evidence" value="ECO:0007669"/>
    <property type="project" value="UniProtKB-SubCell"/>
</dbReference>
<feature type="compositionally biased region" description="Acidic residues" evidence="7">
    <location>
        <begin position="318"/>
        <end position="328"/>
    </location>
</feature>
<feature type="region of interest" description="Disordered" evidence="7">
    <location>
        <begin position="470"/>
        <end position="550"/>
    </location>
</feature>
<dbReference type="Pfam" id="PF00226">
    <property type="entry name" value="DnaJ"/>
    <property type="match status" value="1"/>
</dbReference>
<name>A0AAX4PGT3_9CHLO</name>
<reference evidence="9 10" key="1">
    <citation type="submission" date="2024-03" db="EMBL/GenBank/DDBJ databases">
        <title>Complete genome sequence of the green alga Chloropicon roscoffensis RCC1871.</title>
        <authorList>
            <person name="Lemieux C."/>
            <person name="Pombert J.-F."/>
            <person name="Otis C."/>
            <person name="Turmel M."/>
        </authorList>
    </citation>
    <scope>NUCLEOTIDE SEQUENCE [LARGE SCALE GENOMIC DNA]</scope>
    <source>
        <strain evidence="9 10">RCC1871</strain>
    </source>
</reference>
<dbReference type="InterPro" id="IPR001623">
    <property type="entry name" value="DnaJ_domain"/>
</dbReference>
<dbReference type="PROSITE" id="PS50076">
    <property type="entry name" value="DNAJ_2"/>
    <property type="match status" value="1"/>
</dbReference>
<evidence type="ECO:0000259" key="8">
    <source>
        <dbReference type="PROSITE" id="PS50076"/>
    </source>
</evidence>
<dbReference type="PROSITE" id="PS50297">
    <property type="entry name" value="ANK_REP_REGION"/>
    <property type="match status" value="2"/>
</dbReference>
<dbReference type="SUPFAM" id="SSF46565">
    <property type="entry name" value="Chaperone J-domain"/>
    <property type="match status" value="1"/>
</dbReference>
<sequence length="930" mass="99836">MEEVEPESFGDLDGAPATPAKDLYAVLGVGKDATLEAIKRSYKRLALKFHPDKNNGDEEAELRFKLVAQAHEILSEPEKRRYYDETGDIEDVHLSAEDFMAMFRETMVELMAGVSVREMLEGMTDEEVETMPPFPFPRELFPPGTFPEGLRCSSEGLKGVPPSVSAILKSDRPERLGEMYEAAESRAPGSEDDEDEAKQRRRRNKFFGGSPFNPFGGGAGDLGDLGDLAGLDEGDLLFLRRKGKRGKQKQRRAKGGSPSGGFSMRDLEQASDDLLFQILGGQMKDIPDDIEGMERLMQQAMGLEDFAGEGPSAVEELSMEEGLPEEEQGGSRPEASCGRVAEPNSKVGKEWIAAAKAGDASTLAKLLGKHPDLVNFCGPGVGHSALHWLCAKNYKGLVVWIVGQGADVNKRNSEGSTPLHTAATNGNMECVQMLLHYGADPRARDCYGETAAKAAKDRKNADIHRVLERAAGGGAPSTVERMEEVSANQPSSDHGVAEAVRPEEEHSEAAADAISVTSMEVTEEEEGGITGETSGTGRIDPGSPNASSSEVVARFDDGGRIGKEKGRAWMKAAKDGDLGVLKSLLGEGLHYLVYMGSGTNYSFTGNTAIHWCAAKGHVEALRWLLVQGGDPNAPNNAGSTPVHSAGVNGQVETAKVLVFEFGGDASIADGLGDLPRDAVTARAKEGAEAMARLLDLSVQARRLREAGRENWSARDMRVALSLAKQESNFAEKSDLQNAVVELLAELPQPRRPERSAQDVRRECGGAMADPALSSRAVDPKPAREVGAGAKGGAEGGDLSVLSAKAKAKGNDAFREGDFKRATHHYSMAIRLDPGNHVNYSNRSASHASLGRWQDALDDGENCIRMAPLWGKGFARKAAALLGMGQSGEALKVYKAGLKAEPGNQACKSGIAEAKESILRHRQRYEEMWGK</sequence>
<keyword evidence="5" id="KW-0040">ANK repeat</keyword>
<dbReference type="Proteomes" id="UP001472866">
    <property type="component" value="Chromosome 11"/>
</dbReference>
<dbReference type="PANTHER" id="PTHR46224">
    <property type="entry name" value="ANKYRIN REPEAT FAMILY PROTEIN"/>
    <property type="match status" value="1"/>
</dbReference>
<keyword evidence="10" id="KW-1185">Reference proteome</keyword>
<feature type="repeat" description="ANK" evidence="5">
    <location>
        <begin position="637"/>
        <end position="670"/>
    </location>
</feature>
<dbReference type="InterPro" id="IPR002110">
    <property type="entry name" value="Ankyrin_rpt"/>
</dbReference>
<feature type="compositionally biased region" description="Basic and acidic residues" evidence="7">
    <location>
        <begin position="500"/>
        <end position="509"/>
    </location>
</feature>
<feature type="domain" description="J" evidence="8">
    <location>
        <begin position="22"/>
        <end position="87"/>
    </location>
</feature>
<gene>
    <name evidence="9" type="ORF">HKI87_11g66630</name>
</gene>
<dbReference type="SMART" id="SM00271">
    <property type="entry name" value="DnaJ"/>
    <property type="match status" value="1"/>
</dbReference>
<dbReference type="SUPFAM" id="SSF48452">
    <property type="entry name" value="TPR-like"/>
    <property type="match status" value="1"/>
</dbReference>
<protein>
    <submittedName>
        <fullName evidence="9">DnaJ-like protein</fullName>
    </submittedName>
</protein>
<dbReference type="PROSITE" id="PS50088">
    <property type="entry name" value="ANK_REPEAT"/>
    <property type="match status" value="4"/>
</dbReference>
<dbReference type="Pfam" id="PF12796">
    <property type="entry name" value="Ank_2"/>
    <property type="match status" value="2"/>
</dbReference>
<dbReference type="Gene3D" id="1.25.40.10">
    <property type="entry name" value="Tetratricopeptide repeat domain"/>
    <property type="match status" value="1"/>
</dbReference>
<keyword evidence="2" id="KW-0963">Cytoplasm</keyword>
<dbReference type="SMART" id="SM00248">
    <property type="entry name" value="ANK"/>
    <property type="match status" value="4"/>
</dbReference>
<evidence type="ECO:0000313" key="9">
    <source>
        <dbReference type="EMBL" id="WZN65106.1"/>
    </source>
</evidence>
<feature type="region of interest" description="Disordered" evidence="7">
    <location>
        <begin position="766"/>
        <end position="793"/>
    </location>
</feature>
<proteinExistence type="predicted"/>
<dbReference type="PRINTS" id="PR00625">
    <property type="entry name" value="JDOMAIN"/>
</dbReference>